<keyword evidence="2" id="KW-1185">Reference proteome</keyword>
<proteinExistence type="predicted"/>
<evidence type="ECO:0000313" key="1">
    <source>
        <dbReference type="EMBL" id="MFD0751922.1"/>
    </source>
</evidence>
<name>A0ABW2YZW4_9SPHI</name>
<accession>A0ABW2YZW4</accession>
<protein>
    <submittedName>
        <fullName evidence="1">Uncharacterized protein</fullName>
    </submittedName>
</protein>
<organism evidence="1 2">
    <name type="scientific">Mucilaginibacter calamicampi</name>
    <dbReference type="NCBI Taxonomy" id="1302352"/>
    <lineage>
        <taxon>Bacteria</taxon>
        <taxon>Pseudomonadati</taxon>
        <taxon>Bacteroidota</taxon>
        <taxon>Sphingobacteriia</taxon>
        <taxon>Sphingobacteriales</taxon>
        <taxon>Sphingobacteriaceae</taxon>
        <taxon>Mucilaginibacter</taxon>
    </lineage>
</organism>
<sequence length="164" mass="18934">MKVEDPAAFRFIINEDIYLLPHDKEVESKKVVKEAESVPFSFNYEGKNRKKFLILTHYPDHEAIYAVHFTALEAILSRKGYQTDDVAILNMARNDADINTLTNHFSPEKLLILGHKAIPVGMEEPQFNHSQAIGGRNTLLSFCFDDMMENTDNKRAFWEQMKNL</sequence>
<dbReference type="EMBL" id="JBHTHU010000021">
    <property type="protein sequence ID" value="MFD0751922.1"/>
    <property type="molecule type" value="Genomic_DNA"/>
</dbReference>
<evidence type="ECO:0000313" key="2">
    <source>
        <dbReference type="Proteomes" id="UP001596958"/>
    </source>
</evidence>
<dbReference type="Proteomes" id="UP001596958">
    <property type="component" value="Unassembled WGS sequence"/>
</dbReference>
<dbReference type="RefSeq" id="WP_377102235.1">
    <property type="nucleotide sequence ID" value="NZ_JBHTHU010000021.1"/>
</dbReference>
<gene>
    <name evidence="1" type="ORF">ACFQZS_17345</name>
</gene>
<comment type="caution">
    <text evidence="1">The sequence shown here is derived from an EMBL/GenBank/DDBJ whole genome shotgun (WGS) entry which is preliminary data.</text>
</comment>
<reference evidence="2" key="1">
    <citation type="journal article" date="2019" name="Int. J. Syst. Evol. Microbiol.">
        <title>The Global Catalogue of Microorganisms (GCM) 10K type strain sequencing project: providing services to taxonomists for standard genome sequencing and annotation.</title>
        <authorList>
            <consortium name="The Broad Institute Genomics Platform"/>
            <consortium name="The Broad Institute Genome Sequencing Center for Infectious Disease"/>
            <person name="Wu L."/>
            <person name="Ma J."/>
        </authorList>
    </citation>
    <scope>NUCLEOTIDE SEQUENCE [LARGE SCALE GENOMIC DNA]</scope>
    <source>
        <strain evidence="2">CCUG 63418</strain>
    </source>
</reference>